<evidence type="ECO:0000256" key="1">
    <source>
        <dbReference type="ARBA" id="ARBA00023125"/>
    </source>
</evidence>
<dbReference type="SUPFAM" id="SSF46689">
    <property type="entry name" value="Homeodomain-like"/>
    <property type="match status" value="1"/>
</dbReference>
<dbReference type="EMBL" id="CDNC01000012">
    <property type="protein sequence ID" value="CEM61479.1"/>
    <property type="molecule type" value="Genomic_DNA"/>
</dbReference>
<dbReference type="Proteomes" id="UP000042527">
    <property type="component" value="Unassembled WGS sequence"/>
</dbReference>
<evidence type="ECO:0000313" key="4">
    <source>
        <dbReference type="EMBL" id="CEM61479.1"/>
    </source>
</evidence>
<sequence length="207" mass="23240">MPVDSTETVKAILASAKKEFLEKGFANASLRTIAKEAGLTTGALYRHFADKEALFKSIVEPVYTEFLEITEEQAAHYLQSLKAGGIAAMTEITSQIAELFLGYVYEHFDSFKLLLSASEQTAYADFVDRLVQTEVEMTAQYLAAVRRSGYKIRKLSRQELRIIICGQYSVLFEMVLHDVPKKLVLGYVKTISGFFSGGWQQILKQES</sequence>
<dbReference type="PANTHER" id="PTHR30055:SF226">
    <property type="entry name" value="HTH-TYPE TRANSCRIPTIONAL REGULATOR PKSA"/>
    <property type="match status" value="1"/>
</dbReference>
<dbReference type="Gene3D" id="1.10.357.10">
    <property type="entry name" value="Tetracycline Repressor, domain 2"/>
    <property type="match status" value="1"/>
</dbReference>
<keyword evidence="5" id="KW-1185">Reference proteome</keyword>
<name>A0A0B7GS94_TREPH</name>
<dbReference type="AlphaFoldDB" id="A0A0B7GS94"/>
<dbReference type="InterPro" id="IPR023772">
    <property type="entry name" value="DNA-bd_HTH_TetR-type_CS"/>
</dbReference>
<dbReference type="GO" id="GO:0000976">
    <property type="term" value="F:transcription cis-regulatory region binding"/>
    <property type="evidence" value="ECO:0007669"/>
    <property type="project" value="TreeGrafter"/>
</dbReference>
<organism evidence="4 5">
    <name type="scientific">Treponema phagedenis</name>
    <dbReference type="NCBI Taxonomy" id="162"/>
    <lineage>
        <taxon>Bacteria</taxon>
        <taxon>Pseudomonadati</taxon>
        <taxon>Spirochaetota</taxon>
        <taxon>Spirochaetia</taxon>
        <taxon>Spirochaetales</taxon>
        <taxon>Treponemataceae</taxon>
        <taxon>Treponema</taxon>
    </lineage>
</organism>
<accession>A0A0B7GS94</accession>
<dbReference type="GO" id="GO:0003700">
    <property type="term" value="F:DNA-binding transcription factor activity"/>
    <property type="evidence" value="ECO:0007669"/>
    <property type="project" value="TreeGrafter"/>
</dbReference>
<dbReference type="InterPro" id="IPR001647">
    <property type="entry name" value="HTH_TetR"/>
</dbReference>
<evidence type="ECO:0000259" key="3">
    <source>
        <dbReference type="PROSITE" id="PS50977"/>
    </source>
</evidence>
<dbReference type="GeneID" id="57754632"/>
<dbReference type="PRINTS" id="PR00455">
    <property type="entry name" value="HTHTETR"/>
</dbReference>
<evidence type="ECO:0000313" key="5">
    <source>
        <dbReference type="Proteomes" id="UP000042527"/>
    </source>
</evidence>
<dbReference type="PROSITE" id="PS01081">
    <property type="entry name" value="HTH_TETR_1"/>
    <property type="match status" value="1"/>
</dbReference>
<reference evidence="5" key="1">
    <citation type="submission" date="2015-01" db="EMBL/GenBank/DDBJ databases">
        <authorList>
            <person name="Manzoor Shahid"/>
            <person name="Zubair Saima"/>
        </authorList>
    </citation>
    <scope>NUCLEOTIDE SEQUENCE [LARGE SCALE GENOMIC DNA]</scope>
    <source>
        <strain evidence="5">V1</strain>
    </source>
</reference>
<dbReference type="Pfam" id="PF00440">
    <property type="entry name" value="TetR_N"/>
    <property type="match status" value="1"/>
</dbReference>
<gene>
    <name evidence="4" type="ORF">TPHV1_20016</name>
</gene>
<evidence type="ECO:0000256" key="2">
    <source>
        <dbReference type="PROSITE-ProRule" id="PRU00335"/>
    </source>
</evidence>
<feature type="DNA-binding region" description="H-T-H motif" evidence="2">
    <location>
        <begin position="29"/>
        <end position="48"/>
    </location>
</feature>
<dbReference type="PANTHER" id="PTHR30055">
    <property type="entry name" value="HTH-TYPE TRANSCRIPTIONAL REGULATOR RUTR"/>
    <property type="match status" value="1"/>
</dbReference>
<dbReference type="RefSeq" id="WP_024752802.1">
    <property type="nucleotide sequence ID" value="NZ_CDNC01000012.1"/>
</dbReference>
<keyword evidence="1 2" id="KW-0238">DNA-binding</keyword>
<proteinExistence type="predicted"/>
<feature type="domain" description="HTH tetR-type" evidence="3">
    <location>
        <begin position="6"/>
        <end position="66"/>
    </location>
</feature>
<dbReference type="PROSITE" id="PS50977">
    <property type="entry name" value="HTH_TETR_2"/>
    <property type="match status" value="1"/>
</dbReference>
<dbReference type="InterPro" id="IPR009057">
    <property type="entry name" value="Homeodomain-like_sf"/>
</dbReference>
<protein>
    <recommendedName>
        <fullName evidence="3">HTH tetR-type domain-containing protein</fullName>
    </recommendedName>
</protein>
<dbReference type="InterPro" id="IPR050109">
    <property type="entry name" value="HTH-type_TetR-like_transc_reg"/>
</dbReference>